<gene>
    <name evidence="5" type="ORF">A3G60_04115</name>
</gene>
<dbReference type="InterPro" id="IPR007863">
    <property type="entry name" value="Peptidase_M16_C"/>
</dbReference>
<dbReference type="GO" id="GO:0046872">
    <property type="term" value="F:metal ion binding"/>
    <property type="evidence" value="ECO:0007669"/>
    <property type="project" value="InterPro"/>
</dbReference>
<dbReference type="GO" id="GO:0006508">
    <property type="term" value="P:proteolysis"/>
    <property type="evidence" value="ECO:0007669"/>
    <property type="project" value="InterPro"/>
</dbReference>
<proteinExistence type="inferred from homology"/>
<dbReference type="Proteomes" id="UP000178996">
    <property type="component" value="Unassembled WGS sequence"/>
</dbReference>
<dbReference type="Pfam" id="PF00675">
    <property type="entry name" value="Peptidase_M16"/>
    <property type="match status" value="1"/>
</dbReference>
<dbReference type="InterPro" id="IPR011765">
    <property type="entry name" value="Pept_M16_N"/>
</dbReference>
<comment type="similarity">
    <text evidence="1 2">Belongs to the peptidase M16 family.</text>
</comment>
<dbReference type="PANTHER" id="PTHR11851:SF49">
    <property type="entry name" value="MITOCHONDRIAL-PROCESSING PEPTIDASE SUBUNIT ALPHA"/>
    <property type="match status" value="1"/>
</dbReference>
<dbReference type="AlphaFoldDB" id="A0A1G2H667"/>
<name>A0A1G2H667_9BACT</name>
<evidence type="ECO:0000313" key="5">
    <source>
        <dbReference type="EMBL" id="OGZ57982.1"/>
    </source>
</evidence>
<dbReference type="InterPro" id="IPR011249">
    <property type="entry name" value="Metalloenz_LuxS/M16"/>
</dbReference>
<protein>
    <recommendedName>
        <fullName evidence="7">Peptidase M16</fullName>
    </recommendedName>
</protein>
<dbReference type="GO" id="GO:0004222">
    <property type="term" value="F:metalloendopeptidase activity"/>
    <property type="evidence" value="ECO:0007669"/>
    <property type="project" value="InterPro"/>
</dbReference>
<evidence type="ECO:0000259" key="4">
    <source>
        <dbReference type="Pfam" id="PF05193"/>
    </source>
</evidence>
<dbReference type="Gene3D" id="3.30.830.10">
    <property type="entry name" value="Metalloenzyme, LuxS/M16 peptidase-like"/>
    <property type="match status" value="2"/>
</dbReference>
<evidence type="ECO:0008006" key="7">
    <source>
        <dbReference type="Google" id="ProtNLM"/>
    </source>
</evidence>
<evidence type="ECO:0000256" key="1">
    <source>
        <dbReference type="ARBA" id="ARBA00007261"/>
    </source>
</evidence>
<evidence type="ECO:0000259" key="3">
    <source>
        <dbReference type="Pfam" id="PF00675"/>
    </source>
</evidence>
<feature type="domain" description="Peptidase M16 N-terminal" evidence="3">
    <location>
        <begin position="21"/>
        <end position="161"/>
    </location>
</feature>
<feature type="domain" description="Peptidase M16 C-terminal" evidence="4">
    <location>
        <begin position="168"/>
        <end position="342"/>
    </location>
</feature>
<comment type="caution">
    <text evidence="5">The sequence shown here is derived from an EMBL/GenBank/DDBJ whole genome shotgun (WGS) entry which is preliminary data.</text>
</comment>
<accession>A0A1G2H667</accession>
<reference evidence="5 6" key="1">
    <citation type="journal article" date="2016" name="Nat. Commun.">
        <title>Thousands of microbial genomes shed light on interconnected biogeochemical processes in an aquifer system.</title>
        <authorList>
            <person name="Anantharaman K."/>
            <person name="Brown C.T."/>
            <person name="Hug L.A."/>
            <person name="Sharon I."/>
            <person name="Castelle C.J."/>
            <person name="Probst A.J."/>
            <person name="Thomas B.C."/>
            <person name="Singh A."/>
            <person name="Wilkins M.J."/>
            <person name="Karaoz U."/>
            <person name="Brodie E.L."/>
            <person name="Williams K.H."/>
            <person name="Hubbard S.S."/>
            <person name="Banfield J.F."/>
        </authorList>
    </citation>
    <scope>NUCLEOTIDE SEQUENCE [LARGE SCALE GENOMIC DNA]</scope>
</reference>
<dbReference type="InterPro" id="IPR001431">
    <property type="entry name" value="Pept_M16_Zn_BS"/>
</dbReference>
<evidence type="ECO:0000313" key="6">
    <source>
        <dbReference type="Proteomes" id="UP000178996"/>
    </source>
</evidence>
<dbReference type="PANTHER" id="PTHR11851">
    <property type="entry name" value="METALLOPROTEASE"/>
    <property type="match status" value="1"/>
</dbReference>
<sequence>MKFTKRTFENGLRAIVAPMQSTETVTVLVFVGTGANYETREINGLSHFLEHMFFKGTKNHPKPGELDRMLDSVGAIHNAFTSREETGYWIKIDAKHFPLALTFVSDILQNALLKEEEINRERGVILEEMKMYWDDPRRYVWSLLEGLIYGDNSYGWDVLGPARNIQKIKRSAFVNYWRSQYVASNTIVVIAGNVSESTTFSKVESVFSGLRTGKYAKEPPMKKVILGPRVRIFEKNTDQSHVVIGALGYSLEHKDRLVADVLSTILGGYMSSRLWSDIRGKHGLAYHVHAEHQPYKHTGYFAAYAGVPHERREETIRRIIGHLEKIKKSGVTKEELSRAKENIKGRMAISLESSDEVATFLGTQEVLLGKIKTPDELKKRIEKITGEDIARVAKSLFQKDKVYLAIIGPHLKEEAYDGILRSI</sequence>
<dbReference type="EMBL" id="MHOB01000010">
    <property type="protein sequence ID" value="OGZ57982.1"/>
    <property type="molecule type" value="Genomic_DNA"/>
</dbReference>
<dbReference type="Pfam" id="PF05193">
    <property type="entry name" value="Peptidase_M16_C"/>
    <property type="match status" value="1"/>
</dbReference>
<evidence type="ECO:0000256" key="2">
    <source>
        <dbReference type="RuleBase" id="RU004447"/>
    </source>
</evidence>
<dbReference type="InterPro" id="IPR050361">
    <property type="entry name" value="MPP/UQCRC_Complex"/>
</dbReference>
<dbReference type="SUPFAM" id="SSF63411">
    <property type="entry name" value="LuxS/MPP-like metallohydrolase"/>
    <property type="match status" value="2"/>
</dbReference>
<organism evidence="5 6">
    <name type="scientific">Candidatus Ryanbacteria bacterium RIFCSPLOWO2_12_FULL_47_9c</name>
    <dbReference type="NCBI Taxonomy" id="1802131"/>
    <lineage>
        <taxon>Bacteria</taxon>
        <taxon>Candidatus Ryaniibacteriota</taxon>
    </lineage>
</organism>
<dbReference type="PROSITE" id="PS00143">
    <property type="entry name" value="INSULINASE"/>
    <property type="match status" value="1"/>
</dbReference>